<gene>
    <name evidence="2" type="primary">35</name>
    <name evidence="2" type="ORF">SEA_BURTON_35</name>
</gene>
<organism evidence="2 3">
    <name type="scientific">Mycobacterium phage Burton</name>
    <dbReference type="NCBI Taxonomy" id="2836019"/>
    <lineage>
        <taxon>Viruses</taxon>
        <taxon>Duplodnaviria</taxon>
        <taxon>Heunggongvirae</taxon>
        <taxon>Uroviricota</taxon>
        <taxon>Caudoviricetes</taxon>
        <taxon>Fromanvirus</taxon>
        <taxon>Fromanvirus museum</taxon>
    </lineage>
</organism>
<name>A0A8F3E4F5_9CAUD</name>
<dbReference type="Pfam" id="PF24243">
    <property type="entry name" value="Phage_tail_C"/>
    <property type="match status" value="1"/>
</dbReference>
<accession>A0A8F3E4F5</accession>
<dbReference type="EMBL" id="MW712732">
    <property type="protein sequence ID" value="QWY81050.1"/>
    <property type="molecule type" value="Genomic_DNA"/>
</dbReference>
<evidence type="ECO:0000313" key="3">
    <source>
        <dbReference type="Proteomes" id="UP000693687"/>
    </source>
</evidence>
<reference evidence="2" key="1">
    <citation type="submission" date="2021-03" db="EMBL/GenBank/DDBJ databases">
        <authorList>
            <person name="Ayuk M.A."/>
            <person name="Robinson C.J."/>
            <person name="Anderson W.A."/>
            <person name="Gugssa A."/>
            <person name="Somiranjan G."/>
            <person name="Allen-Mcfarlane R.F."/>
            <person name="Moore M."/>
            <person name="Davis A."/>
            <person name="Oduguwa K."/>
            <person name="Anike A.C."/>
            <person name="Hodgson K."/>
            <person name="Anozie O.M."/>
            <person name="Anyia G."/>
            <person name="Belai M.H."/>
            <person name="Britford J.S."/>
            <person name="Brown T.M."/>
            <person name="Bushrod L.M."/>
            <person name="Cason K.M."/>
            <person name="Clark A.S."/>
            <person name="Clay C.B."/>
            <person name="Dykes K.M."/>
            <person name="Gary T.D."/>
            <person name="Graham K.R."/>
            <person name="Green I.M."/>
            <person name="Hill I.C."/>
            <person name="Jarmon D.A."/>
            <person name="Mason C.D."/>
            <person name="Mongo I."/>
            <person name="Sims A.M."/>
            <person name="Tailey I.L."/>
            <person name="Tate L."/>
            <person name="Toingar J.A."/>
            <person name="Townsend M."/>
            <person name="Young J.A."/>
            <person name="Le K.B."/>
            <person name="Garlena R.A."/>
            <person name="Russell D.A."/>
            <person name="Jacobs-Sera D."/>
            <person name="Hatfull G.F."/>
        </authorList>
    </citation>
    <scope>NUCLEOTIDE SEQUENCE</scope>
</reference>
<dbReference type="InterPro" id="IPR056923">
    <property type="entry name" value="Minor_tail_gp31_C"/>
</dbReference>
<evidence type="ECO:0000313" key="2">
    <source>
        <dbReference type="EMBL" id="QWY81050.1"/>
    </source>
</evidence>
<sequence length="63" mass="6806">MALPENWTDGVGQQVDAAFLNQLGSEHNAMQDALGGKSILVITQEDYDELGSPDPDTIYVVVE</sequence>
<protein>
    <recommendedName>
        <fullName evidence="1">Minor tail protein gp31 C-terminal domain-containing protein</fullName>
    </recommendedName>
</protein>
<evidence type="ECO:0000259" key="1">
    <source>
        <dbReference type="Pfam" id="PF24243"/>
    </source>
</evidence>
<feature type="domain" description="Minor tail protein gp31 C-terminal" evidence="1">
    <location>
        <begin position="38"/>
        <end position="62"/>
    </location>
</feature>
<dbReference type="Proteomes" id="UP000693687">
    <property type="component" value="Segment"/>
</dbReference>
<proteinExistence type="predicted"/>